<protein>
    <submittedName>
        <fullName evidence="1">Predicted GTPases</fullName>
    </submittedName>
</protein>
<dbReference type="HOGENOM" id="CLU_560131_0_0_6"/>
<dbReference type="KEGG" id="xoo:XOO2207"/>
<dbReference type="Proteomes" id="UP000006735">
    <property type="component" value="Chromosome"/>
</dbReference>
<reference evidence="1 2" key="1">
    <citation type="journal article" date="2005" name="Nucleic Acids Res.">
        <title>The genome sequence of Xanthomonas oryzae pathovar oryzae KACC10331, the bacterial blight pathogen of rice.</title>
        <authorList>
            <person name="Lee B.M."/>
            <person name="Park Y.J."/>
            <person name="Park D.S."/>
            <person name="Kang H.W."/>
            <person name="Kim J.G."/>
            <person name="Song E.S."/>
            <person name="Park I.C."/>
            <person name="Yoon U.H."/>
            <person name="Hahn J.H."/>
            <person name="Koo B.S."/>
            <person name="Lee G.B."/>
            <person name="Kim H."/>
            <person name="Park H.S."/>
            <person name="Yoon K.O."/>
            <person name="Kim J.H."/>
            <person name="Jung C.H."/>
            <person name="Koh N.H."/>
            <person name="Seo J.S."/>
            <person name="Go S.J."/>
        </authorList>
    </citation>
    <scope>NUCLEOTIDE SEQUENCE [LARGE SCALE GENOMIC DNA]</scope>
    <source>
        <strain evidence="2">KACC10331 / KXO85</strain>
    </source>
</reference>
<name>Q5H0R0_XANOR</name>
<dbReference type="EMBL" id="AE013598">
    <property type="protein sequence ID" value="AAW75461.1"/>
    <property type="molecule type" value="Genomic_DNA"/>
</dbReference>
<dbReference type="STRING" id="291331.XOO2207"/>
<dbReference type="PROSITE" id="PS51257">
    <property type="entry name" value="PROKAR_LIPOPROTEIN"/>
    <property type="match status" value="1"/>
</dbReference>
<organism evidence="1 2">
    <name type="scientific">Xanthomonas oryzae pv. oryzae (strain KACC10331 / KXO85)</name>
    <dbReference type="NCBI Taxonomy" id="291331"/>
    <lineage>
        <taxon>Bacteria</taxon>
        <taxon>Pseudomonadati</taxon>
        <taxon>Pseudomonadota</taxon>
        <taxon>Gammaproteobacteria</taxon>
        <taxon>Lysobacterales</taxon>
        <taxon>Lysobacteraceae</taxon>
        <taxon>Xanthomonas</taxon>
    </lineage>
</organism>
<keyword evidence="2" id="KW-1185">Reference proteome</keyword>
<accession>Q5H0R0</accession>
<gene>
    <name evidence="1" type="ordered locus">XOO2207</name>
</gene>
<proteinExistence type="predicted"/>
<evidence type="ECO:0000313" key="2">
    <source>
        <dbReference type="Proteomes" id="UP000006735"/>
    </source>
</evidence>
<dbReference type="AlphaFoldDB" id="Q5H0R0"/>
<sequence length="487" mass="52916">MPHLRAAYLVPLHASYGCASNCATHASRFSAFHIHSGIATKCTHELTVVTQLIDRIAHIAEGGMRRTLGKPIGHRRRPTPRKFLDGGHIQIAVMEIALKARHLPMQEAAILADRVAAHRRGASADPLAQECHGLRFGLRMGDLAVEHALPKTRTAVLIAVPLVHRFQGFQRMRDGQFRPLGKHVQLRIGHDGGDLDNRIAIGIQAGHFQIDPDQSVVACKVLCHIAVLWKAVAGRVLKRARIIPRPRRSGRKWRLAALGSEVIGQAQARLGRKHATAHPHTVIVARVGQQVEHAAAGAGLGVACGEHHARDPRMDHRHRTHRARLQGDVERAADQAVIGQAAPGVAHRHDFGMRAGVVAGDIEVPTFAQHVALGTDDQRANRDLVMVALGTLGQVQGVLHPVHVDRRVRRIDGLGGQSHVAELPWRSRNAANAATVASLTWCSIPSASRRAVASSMPRASKKRSTIWCRCRLEAANASPAGVRNTPR</sequence>
<evidence type="ECO:0000313" key="1">
    <source>
        <dbReference type="EMBL" id="AAW75461.1"/>
    </source>
</evidence>